<proteinExistence type="predicted"/>
<accession>A0A2S5A6L9</accession>
<dbReference type="SUPFAM" id="SSF82171">
    <property type="entry name" value="DPP6 N-terminal domain-like"/>
    <property type="match status" value="1"/>
</dbReference>
<dbReference type="RefSeq" id="WP_103806664.1">
    <property type="nucleotide sequence ID" value="NZ_PQVG01000007.1"/>
</dbReference>
<evidence type="ECO:0000256" key="1">
    <source>
        <dbReference type="SAM" id="SignalP"/>
    </source>
</evidence>
<organism evidence="2 3">
    <name type="scientific">Flavobacterium alvei</name>
    <dbReference type="NCBI Taxonomy" id="2080416"/>
    <lineage>
        <taxon>Bacteria</taxon>
        <taxon>Pseudomonadati</taxon>
        <taxon>Bacteroidota</taxon>
        <taxon>Flavobacteriia</taxon>
        <taxon>Flavobacteriales</taxon>
        <taxon>Flavobacteriaceae</taxon>
        <taxon>Flavobacterium</taxon>
    </lineage>
</organism>
<feature type="chain" id="PRO_5015571704" evidence="1">
    <location>
        <begin position="22"/>
        <end position="477"/>
    </location>
</feature>
<dbReference type="InterPro" id="IPR011659">
    <property type="entry name" value="WD40"/>
</dbReference>
<dbReference type="OrthoDB" id="9809364at2"/>
<name>A0A2S5A6L9_9FLAO</name>
<gene>
    <name evidence="2" type="ORF">C3L50_13290</name>
</gene>
<dbReference type="EMBL" id="PQVG01000007">
    <property type="protein sequence ID" value="POY38231.1"/>
    <property type="molecule type" value="Genomic_DNA"/>
</dbReference>
<keyword evidence="3" id="KW-1185">Reference proteome</keyword>
<comment type="caution">
    <text evidence="2">The sequence shown here is derived from an EMBL/GenBank/DDBJ whole genome shotgun (WGS) entry which is preliminary data.</text>
</comment>
<evidence type="ECO:0000313" key="2">
    <source>
        <dbReference type="EMBL" id="POY38231.1"/>
    </source>
</evidence>
<feature type="signal peptide" evidence="1">
    <location>
        <begin position="1"/>
        <end position="21"/>
    </location>
</feature>
<dbReference type="Pfam" id="PF07676">
    <property type="entry name" value="PD40"/>
    <property type="match status" value="1"/>
</dbReference>
<evidence type="ECO:0000313" key="3">
    <source>
        <dbReference type="Proteomes" id="UP000237310"/>
    </source>
</evidence>
<sequence>MKKSTFLLLYSLFFSLCSVQAQQIQWASKLIKFSTDLGGKQNGIKRILGKPDSFPQGGSSANAWMPKNALDGKEVIEVGFEKPQLVKQIAVCENLNAGCVVKISVDNGSGNYETVWARKRDWRTPTFKSTATADHAYYFGRKRRKVQEVPNVFNPGIEYAVLENAVANVVAIKVEFNFALLPGPKQIDAIGISDSEKPIEIKINSNSAFENLPNPESLEFDNSEVSNVIVSQDGQKIFYSAFAENKDVVFSSHKQADGKWAKPALAEPSLSLNDEYNYLEFYSDKFILKGGVEYTKNTTETGFEFLENKNGSFQSLKPLKIAAYNNYDKTADLTMTNDGKILIMGIETDFTQGGTDLYFADRKEDGTYGLLQNMGKIINSAADEGMPQLLSDNKTLLFSSIGFSSYGNYDIYVSYRLDDSWKKWSEPINLGNKINSDSFEGSPFYDETTEMLYFTRVVEGKSSISRVKIPKKELVKN</sequence>
<dbReference type="AlphaFoldDB" id="A0A2S5A6L9"/>
<protein>
    <submittedName>
        <fullName evidence="2">Uncharacterized protein</fullName>
    </submittedName>
</protein>
<reference evidence="2 3" key="1">
    <citation type="submission" date="2018-01" db="EMBL/GenBank/DDBJ databases">
        <authorList>
            <person name="Gaut B.S."/>
            <person name="Morton B.R."/>
            <person name="Clegg M.T."/>
            <person name="Duvall M.R."/>
        </authorList>
    </citation>
    <scope>NUCLEOTIDE SEQUENCE [LARGE SCALE GENOMIC DNA]</scope>
    <source>
        <strain evidence="2 3">HR-AY</strain>
    </source>
</reference>
<keyword evidence="1" id="KW-0732">Signal</keyword>
<dbReference type="Proteomes" id="UP000237310">
    <property type="component" value="Unassembled WGS sequence"/>
</dbReference>